<reference evidence="7 8" key="1">
    <citation type="submission" date="2023-10" db="EMBL/GenBank/DDBJ databases">
        <title>Chromosome-scale genome assembly provides insights into flower coloration mechanisms of Canna indica.</title>
        <authorList>
            <person name="Li C."/>
        </authorList>
    </citation>
    <scope>NUCLEOTIDE SEQUENCE [LARGE SCALE GENOMIC DNA]</scope>
    <source>
        <tissue evidence="7">Flower</tissue>
    </source>
</reference>
<proteinExistence type="predicted"/>
<keyword evidence="5" id="KW-0472">Membrane</keyword>
<feature type="transmembrane region" description="Helical" evidence="5">
    <location>
        <begin position="75"/>
        <end position="93"/>
    </location>
</feature>
<dbReference type="SMART" id="SM00717">
    <property type="entry name" value="SANT"/>
    <property type="match status" value="1"/>
</dbReference>
<evidence type="ECO:0000259" key="6">
    <source>
        <dbReference type="PROSITE" id="PS50090"/>
    </source>
</evidence>
<dbReference type="PANTHER" id="PTHR43952:SF80">
    <property type="entry name" value="PROTEIN RADIALIS-LIKE 3"/>
    <property type="match status" value="1"/>
</dbReference>
<sequence>MTTSSMSSSSWTDQQNKVFEKALADYNQNTPDFWHKVARRVGGKSVDEVKRHYQLLVNDIHRIERGQMPQAKYHFLANRGTSFLFLPVFSFYYKYSLIPVK</sequence>
<protein>
    <recommendedName>
        <fullName evidence="6">Myb-like domain-containing protein</fullName>
    </recommendedName>
</protein>
<dbReference type="GO" id="GO:0003700">
    <property type="term" value="F:DNA-binding transcription factor activity"/>
    <property type="evidence" value="ECO:0007669"/>
    <property type="project" value="InterPro"/>
</dbReference>
<keyword evidence="8" id="KW-1185">Reference proteome</keyword>
<dbReference type="PROSITE" id="PS50090">
    <property type="entry name" value="MYB_LIKE"/>
    <property type="match status" value="1"/>
</dbReference>
<keyword evidence="5" id="KW-1133">Transmembrane helix</keyword>
<evidence type="ECO:0000256" key="3">
    <source>
        <dbReference type="ARBA" id="ARBA00023163"/>
    </source>
</evidence>
<name>A0AAQ3QFI4_9LILI</name>
<dbReference type="Gene3D" id="1.10.10.60">
    <property type="entry name" value="Homeodomain-like"/>
    <property type="match status" value="1"/>
</dbReference>
<comment type="subcellular location">
    <subcellularLocation>
        <location evidence="1">Nucleus</location>
    </subcellularLocation>
</comment>
<evidence type="ECO:0000256" key="1">
    <source>
        <dbReference type="ARBA" id="ARBA00004123"/>
    </source>
</evidence>
<dbReference type="Pfam" id="PF00249">
    <property type="entry name" value="Myb_DNA-binding"/>
    <property type="match status" value="1"/>
</dbReference>
<dbReference type="PANTHER" id="PTHR43952">
    <property type="entry name" value="MYB FAMILY TRANSCRIPTION FACTOR-RELATED"/>
    <property type="match status" value="1"/>
</dbReference>
<dbReference type="Proteomes" id="UP001327560">
    <property type="component" value="Chromosome 6"/>
</dbReference>
<dbReference type="InterPro" id="IPR044636">
    <property type="entry name" value="RADIALIS-like"/>
</dbReference>
<keyword evidence="5" id="KW-0812">Transmembrane</keyword>
<gene>
    <name evidence="7" type="ORF">Cni_G19731</name>
</gene>
<evidence type="ECO:0000256" key="5">
    <source>
        <dbReference type="SAM" id="Phobius"/>
    </source>
</evidence>
<dbReference type="InterPro" id="IPR009057">
    <property type="entry name" value="Homeodomain-like_sf"/>
</dbReference>
<evidence type="ECO:0000256" key="4">
    <source>
        <dbReference type="ARBA" id="ARBA00023242"/>
    </source>
</evidence>
<keyword evidence="4" id="KW-0539">Nucleus</keyword>
<dbReference type="EMBL" id="CP136895">
    <property type="protein sequence ID" value="WOL10971.1"/>
    <property type="molecule type" value="Genomic_DNA"/>
</dbReference>
<evidence type="ECO:0000313" key="8">
    <source>
        <dbReference type="Proteomes" id="UP001327560"/>
    </source>
</evidence>
<evidence type="ECO:0000313" key="7">
    <source>
        <dbReference type="EMBL" id="WOL10971.1"/>
    </source>
</evidence>
<evidence type="ECO:0000256" key="2">
    <source>
        <dbReference type="ARBA" id="ARBA00023015"/>
    </source>
</evidence>
<dbReference type="SUPFAM" id="SSF46689">
    <property type="entry name" value="Homeodomain-like"/>
    <property type="match status" value="1"/>
</dbReference>
<dbReference type="InterPro" id="IPR001005">
    <property type="entry name" value="SANT/Myb"/>
</dbReference>
<feature type="domain" description="Myb-like" evidence="6">
    <location>
        <begin position="3"/>
        <end position="57"/>
    </location>
</feature>
<keyword evidence="2" id="KW-0805">Transcription regulation</keyword>
<dbReference type="GO" id="GO:0005634">
    <property type="term" value="C:nucleus"/>
    <property type="evidence" value="ECO:0007669"/>
    <property type="project" value="UniProtKB-SubCell"/>
</dbReference>
<accession>A0AAQ3QFI4</accession>
<organism evidence="7 8">
    <name type="scientific">Canna indica</name>
    <name type="common">Indian-shot</name>
    <dbReference type="NCBI Taxonomy" id="4628"/>
    <lineage>
        <taxon>Eukaryota</taxon>
        <taxon>Viridiplantae</taxon>
        <taxon>Streptophyta</taxon>
        <taxon>Embryophyta</taxon>
        <taxon>Tracheophyta</taxon>
        <taxon>Spermatophyta</taxon>
        <taxon>Magnoliopsida</taxon>
        <taxon>Liliopsida</taxon>
        <taxon>Zingiberales</taxon>
        <taxon>Cannaceae</taxon>
        <taxon>Canna</taxon>
    </lineage>
</organism>
<dbReference type="CDD" id="cd00167">
    <property type="entry name" value="SANT"/>
    <property type="match status" value="1"/>
</dbReference>
<dbReference type="AlphaFoldDB" id="A0AAQ3QFI4"/>
<keyword evidence="3" id="KW-0804">Transcription</keyword>
<dbReference type="FunFam" id="1.10.10.60:FF:000154">
    <property type="entry name" value="Transcription factor SRM1"/>
    <property type="match status" value="1"/>
</dbReference>